<dbReference type="OrthoDB" id="8687931at2"/>
<keyword evidence="4" id="KW-1185">Reference proteome</keyword>
<dbReference type="InterPro" id="IPR004509">
    <property type="entry name" value="Competence_ComEA_HhH"/>
</dbReference>
<dbReference type="PROSITE" id="PS51257">
    <property type="entry name" value="PROKAR_LIPOPROTEIN"/>
    <property type="match status" value="1"/>
</dbReference>
<feature type="signal peptide" evidence="2">
    <location>
        <begin position="1"/>
        <end position="20"/>
    </location>
</feature>
<evidence type="ECO:0000256" key="2">
    <source>
        <dbReference type="SAM" id="SignalP"/>
    </source>
</evidence>
<dbReference type="PANTHER" id="PTHR21180">
    <property type="entry name" value="ENDONUCLEASE/EXONUCLEASE/PHOSPHATASE FAMILY DOMAIN-CONTAINING PROTEIN 1"/>
    <property type="match status" value="1"/>
</dbReference>
<dbReference type="RefSeq" id="WP_097115211.1">
    <property type="nucleotide sequence ID" value="NZ_CP083931.1"/>
</dbReference>
<dbReference type="NCBIfam" id="TIGR00426">
    <property type="entry name" value="competence protein ComEA helix-hairpin-helix repeat region"/>
    <property type="match status" value="1"/>
</dbReference>
<reference evidence="3 4" key="1">
    <citation type="submission" date="2017-09" db="EMBL/GenBank/DDBJ databases">
        <authorList>
            <person name="Ehlers B."/>
            <person name="Leendertz F.H."/>
        </authorList>
    </citation>
    <scope>NUCLEOTIDE SEQUENCE [LARGE SCALE GENOMIC DNA]</scope>
    <source>
        <strain evidence="3 4">DSM 16848</strain>
    </source>
</reference>
<name>A0A286ERU9_9NEIS</name>
<keyword evidence="2" id="KW-0732">Signal</keyword>
<protein>
    <submittedName>
        <fullName evidence="3">ComEA protein</fullName>
    </submittedName>
</protein>
<gene>
    <name evidence="3" type="ORF">SAMN02746062_02274</name>
</gene>
<feature type="chain" id="PRO_5011973236" evidence="2">
    <location>
        <begin position="21"/>
        <end position="152"/>
    </location>
</feature>
<proteinExistence type="predicted"/>
<dbReference type="InterPro" id="IPR051675">
    <property type="entry name" value="Endo/Exo/Phosphatase_dom_1"/>
</dbReference>
<dbReference type="Pfam" id="PF12836">
    <property type="entry name" value="HHH_3"/>
    <property type="match status" value="1"/>
</dbReference>
<dbReference type="EMBL" id="OCNF01000034">
    <property type="protein sequence ID" value="SOD73650.1"/>
    <property type="molecule type" value="Genomic_DNA"/>
</dbReference>
<dbReference type="GO" id="GO:0015628">
    <property type="term" value="P:protein secretion by the type II secretion system"/>
    <property type="evidence" value="ECO:0007669"/>
    <property type="project" value="TreeGrafter"/>
</dbReference>
<dbReference type="SUPFAM" id="SSF47781">
    <property type="entry name" value="RuvA domain 2-like"/>
    <property type="match status" value="1"/>
</dbReference>
<dbReference type="PANTHER" id="PTHR21180:SF32">
    <property type="entry name" value="ENDONUCLEASE_EXONUCLEASE_PHOSPHATASE FAMILY DOMAIN-CONTAINING PROTEIN 1"/>
    <property type="match status" value="1"/>
</dbReference>
<evidence type="ECO:0000313" key="3">
    <source>
        <dbReference type="EMBL" id="SOD73650.1"/>
    </source>
</evidence>
<dbReference type="GO" id="GO:0015627">
    <property type="term" value="C:type II protein secretion system complex"/>
    <property type="evidence" value="ECO:0007669"/>
    <property type="project" value="TreeGrafter"/>
</dbReference>
<organism evidence="3 4">
    <name type="scientific">Alysiella filiformis DSM 16848</name>
    <dbReference type="NCBI Taxonomy" id="1120981"/>
    <lineage>
        <taxon>Bacteria</taxon>
        <taxon>Pseudomonadati</taxon>
        <taxon>Pseudomonadota</taxon>
        <taxon>Betaproteobacteria</taxon>
        <taxon>Neisseriales</taxon>
        <taxon>Neisseriaceae</taxon>
        <taxon>Alysiella</taxon>
    </lineage>
</organism>
<dbReference type="Proteomes" id="UP000219669">
    <property type="component" value="Unassembled WGS sequence"/>
</dbReference>
<dbReference type="InterPro" id="IPR010994">
    <property type="entry name" value="RuvA_2-like"/>
</dbReference>
<accession>A0A286ERU9</accession>
<dbReference type="Gene3D" id="1.10.150.320">
    <property type="entry name" value="Photosystem II 12 kDa extrinsic protein"/>
    <property type="match status" value="1"/>
</dbReference>
<sequence>MNLVRIFAILGLVFSLAACGGEQQANQQNNTQQVGLVSNANVSADDSESEEKPVKKVKKETYVPAEPVNLNTATAEELVAALKGTGVGKAKVAKIIEYREQNHGFKSIDELMEVKGIGSKTLEKMRNRVVITNQAAPANSKSKKVAPISQTE</sequence>
<dbReference type="AlphaFoldDB" id="A0A286ERU9"/>
<evidence type="ECO:0000313" key="4">
    <source>
        <dbReference type="Proteomes" id="UP000219669"/>
    </source>
</evidence>
<feature type="region of interest" description="Disordered" evidence="1">
    <location>
        <begin position="133"/>
        <end position="152"/>
    </location>
</feature>
<evidence type="ECO:0000256" key="1">
    <source>
        <dbReference type="SAM" id="MobiDB-lite"/>
    </source>
</evidence>